<sequence>MATERLLNYMPPAIMLQAEIALSELIQSSPEEALHDYILGVLAPDPPFSDEIFKERCLGSLSAHLQTLLKQTVHIFQEDLAIGKCAALRVRVFARDAAKACYMAGTKPKPLRSTNSRIGEEDGEGVNGGEEGPTREAPPTTDYPICHQRPPPVLLLGHTEHCRVDPHLCRLDPPLPR</sequence>
<dbReference type="HOGENOM" id="CLU_1565327_0_0_1"/>
<proteinExistence type="predicted"/>
<evidence type="ECO:0000313" key="3">
    <source>
        <dbReference type="Proteomes" id="UP000008022"/>
    </source>
</evidence>
<keyword evidence="3" id="KW-1185">Reference proteome</keyword>
<evidence type="ECO:0000313" key="2">
    <source>
        <dbReference type="EnsemblPlants" id="ORUFI10G20930.1"/>
    </source>
</evidence>
<dbReference type="Proteomes" id="UP000008022">
    <property type="component" value="Unassembled WGS sequence"/>
</dbReference>
<dbReference type="STRING" id="4529.A0A0E0R2X9"/>
<organism evidence="2 3">
    <name type="scientific">Oryza rufipogon</name>
    <name type="common">Brownbeard rice</name>
    <name type="synonym">Asian wild rice</name>
    <dbReference type="NCBI Taxonomy" id="4529"/>
    <lineage>
        <taxon>Eukaryota</taxon>
        <taxon>Viridiplantae</taxon>
        <taxon>Streptophyta</taxon>
        <taxon>Embryophyta</taxon>
        <taxon>Tracheophyta</taxon>
        <taxon>Spermatophyta</taxon>
        <taxon>Magnoliopsida</taxon>
        <taxon>Liliopsida</taxon>
        <taxon>Poales</taxon>
        <taxon>Poaceae</taxon>
        <taxon>BOP clade</taxon>
        <taxon>Oryzoideae</taxon>
        <taxon>Oryzeae</taxon>
        <taxon>Oryzinae</taxon>
        <taxon>Oryza</taxon>
    </lineage>
</organism>
<evidence type="ECO:0000256" key="1">
    <source>
        <dbReference type="SAM" id="MobiDB-lite"/>
    </source>
</evidence>
<dbReference type="EnsemblPlants" id="ORUFI10G20930.1">
    <property type="protein sequence ID" value="ORUFI10G20930.1"/>
    <property type="gene ID" value="ORUFI10G20930"/>
</dbReference>
<dbReference type="AlphaFoldDB" id="A0A0E0R2X9"/>
<protein>
    <submittedName>
        <fullName evidence="2">Uncharacterized protein</fullName>
    </submittedName>
</protein>
<dbReference type="Gramene" id="ORUFI10G20930.1">
    <property type="protein sequence ID" value="ORUFI10G20930.1"/>
    <property type="gene ID" value="ORUFI10G20930"/>
</dbReference>
<feature type="region of interest" description="Disordered" evidence="1">
    <location>
        <begin position="111"/>
        <end position="145"/>
    </location>
</feature>
<name>A0A0E0R2X9_ORYRU</name>
<accession>A0A0E0R2X9</accession>
<reference evidence="3" key="1">
    <citation type="submission" date="2013-06" db="EMBL/GenBank/DDBJ databases">
        <authorList>
            <person name="Zhao Q."/>
        </authorList>
    </citation>
    <scope>NUCLEOTIDE SEQUENCE</scope>
    <source>
        <strain evidence="3">cv. W1943</strain>
    </source>
</reference>
<reference evidence="2" key="2">
    <citation type="submission" date="2015-06" db="UniProtKB">
        <authorList>
            <consortium name="EnsemblPlants"/>
        </authorList>
    </citation>
    <scope>IDENTIFICATION</scope>
</reference>